<evidence type="ECO:0000256" key="9">
    <source>
        <dbReference type="ARBA" id="ARBA00023136"/>
    </source>
</evidence>
<evidence type="ECO:0000256" key="5">
    <source>
        <dbReference type="ARBA" id="ARBA00022679"/>
    </source>
</evidence>
<dbReference type="PROSITE" id="PS51564">
    <property type="entry name" value="SAM_ICMT"/>
    <property type="match status" value="1"/>
</dbReference>
<dbReference type="GO" id="GO:0004671">
    <property type="term" value="F:protein C-terminal S-isoprenylcysteine carboxyl O-methyltransferase activity"/>
    <property type="evidence" value="ECO:0007669"/>
    <property type="project" value="UniProtKB-EC"/>
</dbReference>
<dbReference type="Gene3D" id="1.20.120.1630">
    <property type="match status" value="1"/>
</dbReference>
<feature type="region of interest" description="Disordered" evidence="11">
    <location>
        <begin position="1"/>
        <end position="22"/>
    </location>
</feature>
<dbReference type="GO" id="GO:0032259">
    <property type="term" value="P:methylation"/>
    <property type="evidence" value="ECO:0007669"/>
    <property type="project" value="UniProtKB-KW"/>
</dbReference>
<dbReference type="EMBL" id="JANAVB010016400">
    <property type="protein sequence ID" value="KAJ6831827.1"/>
    <property type="molecule type" value="Genomic_DNA"/>
</dbReference>
<evidence type="ECO:0000313" key="13">
    <source>
        <dbReference type="Proteomes" id="UP001140949"/>
    </source>
</evidence>
<sequence>MPKRGRRKGKERKGESGGEMGVKYSSSTAVAQLQLSQFLAALFFFHGSEYVLAAAFHGRYNVSLSSLLISKQYVVAMACALVEYFIEYSFFPELKNNRLVSNIGLFLVLLGEVIRKTAILTARKSFTHNIRIRYEDQHVLITHGIYRFMRHPSYCGFFIWAIGTQVMICNRFCIVAFAVVIWQFFYKRIPYEEFFLKQFFGSYYVEYARHVPSGLPFIK</sequence>
<comment type="caution">
    <text evidence="10">Lacks conserved residue(s) required for the propagation of feature annotation.</text>
</comment>
<keyword evidence="5" id="KW-0808">Transferase</keyword>
<feature type="transmembrane region" description="Helical" evidence="10">
    <location>
        <begin position="157"/>
        <end position="185"/>
    </location>
</feature>
<evidence type="ECO:0000256" key="2">
    <source>
        <dbReference type="ARBA" id="ARBA00009140"/>
    </source>
</evidence>
<dbReference type="PANTHER" id="PTHR12714:SF9">
    <property type="entry name" value="PROTEIN-S-ISOPRENYLCYSTEINE O-METHYLTRANSFERASE"/>
    <property type="match status" value="1"/>
</dbReference>
<reference evidence="12" key="1">
    <citation type="journal article" date="2023" name="GigaByte">
        <title>Genome assembly of the bearded iris, Iris pallida Lam.</title>
        <authorList>
            <person name="Bruccoleri R.E."/>
            <person name="Oakeley E.J."/>
            <person name="Faust A.M.E."/>
            <person name="Altorfer M."/>
            <person name="Dessus-Babus S."/>
            <person name="Burckhardt D."/>
            <person name="Oertli M."/>
            <person name="Naumann U."/>
            <person name="Petersen F."/>
            <person name="Wong J."/>
        </authorList>
    </citation>
    <scope>NUCLEOTIDE SEQUENCE</scope>
    <source>
        <strain evidence="12">GSM-AAB239-AS_SAM_17_03QT</strain>
    </source>
</reference>
<protein>
    <recommendedName>
        <fullName evidence="3 10">Protein-S-isoprenylcysteine O-methyltransferase</fullName>
        <ecNumber evidence="3 10">2.1.1.100</ecNumber>
    </recommendedName>
</protein>
<evidence type="ECO:0000256" key="6">
    <source>
        <dbReference type="ARBA" id="ARBA00022691"/>
    </source>
</evidence>
<accession>A0AAX6GU14</accession>
<dbReference type="Proteomes" id="UP001140949">
    <property type="component" value="Unassembled WGS sequence"/>
</dbReference>
<evidence type="ECO:0000256" key="7">
    <source>
        <dbReference type="ARBA" id="ARBA00022692"/>
    </source>
</evidence>
<dbReference type="InterPro" id="IPR007269">
    <property type="entry name" value="ICMT_MeTrfase"/>
</dbReference>
<dbReference type="EC" id="2.1.1.100" evidence="3 10"/>
<comment type="subcellular location">
    <subcellularLocation>
        <location evidence="10">Endoplasmic reticulum membrane</location>
        <topology evidence="10">Multi-pass membrane protein</topology>
    </subcellularLocation>
    <subcellularLocation>
        <location evidence="1">Membrane</location>
        <topology evidence="1">Multi-pass membrane protein</topology>
    </subcellularLocation>
</comment>
<keyword evidence="7 10" id="KW-0812">Transmembrane</keyword>
<gene>
    <name evidence="12" type="ORF">M6B38_346805</name>
</gene>
<evidence type="ECO:0000313" key="12">
    <source>
        <dbReference type="EMBL" id="KAJ6831827.1"/>
    </source>
</evidence>
<name>A0AAX6GU14_IRIPA</name>
<evidence type="ECO:0000256" key="8">
    <source>
        <dbReference type="ARBA" id="ARBA00022989"/>
    </source>
</evidence>
<evidence type="ECO:0000256" key="1">
    <source>
        <dbReference type="ARBA" id="ARBA00004141"/>
    </source>
</evidence>
<dbReference type="PANTHER" id="PTHR12714">
    <property type="entry name" value="PROTEIN-S ISOPRENYLCYSTEINE O-METHYLTRANSFERASE"/>
    <property type="match status" value="1"/>
</dbReference>
<evidence type="ECO:0000256" key="10">
    <source>
        <dbReference type="RuleBase" id="RU362022"/>
    </source>
</evidence>
<evidence type="ECO:0000256" key="4">
    <source>
        <dbReference type="ARBA" id="ARBA00022603"/>
    </source>
</evidence>
<evidence type="ECO:0000256" key="11">
    <source>
        <dbReference type="SAM" id="MobiDB-lite"/>
    </source>
</evidence>
<comment type="caution">
    <text evidence="12">The sequence shown here is derived from an EMBL/GenBank/DDBJ whole genome shotgun (WGS) entry which is preliminary data.</text>
</comment>
<dbReference type="GO" id="GO:0005789">
    <property type="term" value="C:endoplasmic reticulum membrane"/>
    <property type="evidence" value="ECO:0007669"/>
    <property type="project" value="UniProtKB-SubCell"/>
</dbReference>
<dbReference type="Pfam" id="PF04140">
    <property type="entry name" value="ICMT"/>
    <property type="match status" value="1"/>
</dbReference>
<keyword evidence="10" id="KW-0256">Endoplasmic reticulum</keyword>
<keyword evidence="9 10" id="KW-0472">Membrane</keyword>
<keyword evidence="6 10" id="KW-0949">S-adenosyl-L-methionine</keyword>
<comment type="cofactor">
    <cofactor evidence="10">
        <name>Zn(2+)</name>
        <dbReference type="ChEBI" id="CHEBI:29105"/>
    </cofactor>
    <text evidence="10">Divalent metal cations. Probably Zn(2+).</text>
</comment>
<reference evidence="12" key="2">
    <citation type="submission" date="2023-04" db="EMBL/GenBank/DDBJ databases">
        <authorList>
            <person name="Bruccoleri R.E."/>
            <person name="Oakeley E.J."/>
            <person name="Faust A.-M."/>
            <person name="Dessus-Babus S."/>
            <person name="Altorfer M."/>
            <person name="Burckhardt D."/>
            <person name="Oertli M."/>
            <person name="Naumann U."/>
            <person name="Petersen F."/>
            <person name="Wong J."/>
        </authorList>
    </citation>
    <scope>NUCLEOTIDE SEQUENCE</scope>
    <source>
        <strain evidence="12">GSM-AAB239-AS_SAM_17_03QT</strain>
        <tissue evidence="12">Leaf</tissue>
    </source>
</reference>
<keyword evidence="8 10" id="KW-1133">Transmembrane helix</keyword>
<keyword evidence="4 10" id="KW-0489">Methyltransferase</keyword>
<dbReference type="InterPro" id="IPR025770">
    <property type="entry name" value="PPMT_MeTrfase"/>
</dbReference>
<proteinExistence type="inferred from homology"/>
<evidence type="ECO:0000256" key="3">
    <source>
        <dbReference type="ARBA" id="ARBA00012151"/>
    </source>
</evidence>
<dbReference type="AlphaFoldDB" id="A0AAX6GU14"/>
<feature type="compositionally biased region" description="Basic residues" evidence="11">
    <location>
        <begin position="1"/>
        <end position="11"/>
    </location>
</feature>
<comment type="catalytic activity">
    <reaction evidence="10">
        <text>[protein]-C-terminal S-[(2E,6E)-farnesyl]-L-cysteine + S-adenosyl-L-methionine = [protein]-C-terminal S-[(2E,6E)-farnesyl]-L-cysteine methyl ester + S-adenosyl-L-homocysteine</text>
        <dbReference type="Rhea" id="RHEA:21672"/>
        <dbReference type="Rhea" id="RHEA-COMP:12125"/>
        <dbReference type="Rhea" id="RHEA-COMP:12126"/>
        <dbReference type="ChEBI" id="CHEBI:57856"/>
        <dbReference type="ChEBI" id="CHEBI:59789"/>
        <dbReference type="ChEBI" id="CHEBI:90510"/>
        <dbReference type="ChEBI" id="CHEBI:90511"/>
        <dbReference type="EC" id="2.1.1.100"/>
    </reaction>
</comment>
<organism evidence="12 13">
    <name type="scientific">Iris pallida</name>
    <name type="common">Sweet iris</name>
    <dbReference type="NCBI Taxonomy" id="29817"/>
    <lineage>
        <taxon>Eukaryota</taxon>
        <taxon>Viridiplantae</taxon>
        <taxon>Streptophyta</taxon>
        <taxon>Embryophyta</taxon>
        <taxon>Tracheophyta</taxon>
        <taxon>Spermatophyta</taxon>
        <taxon>Magnoliopsida</taxon>
        <taxon>Liliopsida</taxon>
        <taxon>Asparagales</taxon>
        <taxon>Iridaceae</taxon>
        <taxon>Iridoideae</taxon>
        <taxon>Irideae</taxon>
        <taxon>Iris</taxon>
    </lineage>
</organism>
<comment type="similarity">
    <text evidence="2 10">Belongs to the class VI-like SAM-binding methyltransferase superfamily. Isoprenylcysteine carboxyl methyltransferase family.</text>
</comment>
<keyword evidence="13" id="KW-1185">Reference proteome</keyword>